<dbReference type="AlphaFoldDB" id="A0A9P8PCK9"/>
<name>A0A9P8PCK9_9ASCO</name>
<feature type="region of interest" description="Disordered" evidence="1">
    <location>
        <begin position="1095"/>
        <end position="1116"/>
    </location>
</feature>
<dbReference type="GeneID" id="70234511"/>
<accession>A0A9P8PCK9</accession>
<evidence type="ECO:0000256" key="1">
    <source>
        <dbReference type="SAM" id="MobiDB-lite"/>
    </source>
</evidence>
<keyword evidence="4" id="KW-1185">Reference proteome</keyword>
<keyword evidence="2" id="KW-0812">Transmembrane</keyword>
<dbReference type="RefSeq" id="XP_046063203.1">
    <property type="nucleotide sequence ID" value="XM_046203425.1"/>
</dbReference>
<feature type="transmembrane region" description="Helical" evidence="2">
    <location>
        <begin position="994"/>
        <end position="1013"/>
    </location>
</feature>
<dbReference type="EMBL" id="JAEUBE010000158">
    <property type="protein sequence ID" value="KAH3668789.1"/>
    <property type="molecule type" value="Genomic_DNA"/>
</dbReference>
<sequence>MRHTVPGSKQVPVGGIDDHAVGFARLDVGRVQWKRNGALAQNQRSVQRLTSRKLGGDAHEVDIGGVERLWRQSVFLQSFEVPKTRLVVSHCLSKTRVPMAVDLDKLDKWNVEICEMAAFQRDKRLVGNFLHHLDKLVQIRHLCSVHLVQKPAVRNVLAQHKGARSVADMDPLHGNCIYSGHLVAQIVERGSTNIDVPTWRDCMKIANFALHSDVLTSSLNHDLDLVANVGVLDLVHGDKRGYELSVHRYQTVTFFDEPVSRPLWKRNGRNKKPVQFRKRLSHELLRVWTQTQTTTLVKRLQKPLDLDSSARDGLAALDAAQGTSLQILGVEVVVGVDSVVWSVSVESGDKSRQNRQLFTRVVTDNHDLGSNLGQIRSQLELAHLHVLDILWVIFEEPEIVNRVSVDGFDLAFLVVIEHGVTDKGPWSNNVAVCEDDSALRVHHKPGGLATQRAFGVETDHLCKMDRNHRLDHCLDNMLPFGVISSLDLGHKLLISIVHADVLVLQLLGPVGTAVGLVIPAPFMGNLLDISKNSTDDTVRSPAAQPADSSTWTTDTGLHQRNGLDSVVVGSGQTARIFEQSNGILDLLLLQVDLSKVDSGHLRLWIKLTCLLEDLFASNNVLVDLADGRLVYEWQSTNVESWQALLQSGRDLELFGGSAVVLSVEQNLSVVVWHLGRGWEPFLGILELLVARVGVTVFVRDTGQLDVSKHVVRVVQLGLLEVLFGLLQIAHQVVQLTVVVVNVRVFWVELDGLGKRLVSRKEITFVGVDKSQKNVSSTSWVQLQSLVQVGNSRLALTLEEIKGTLVLVSKTSVFGVGLGWVLLVAGNGLVDQNVCLDVVLVGVLGDLGQGLGQELRARLVLVLGFVGVNVLLGESTKERRNRRGRRKLLWKSGILLLVDLVGQFLQITLQDGLWRLIIKTSVDGQCCEVVDGLLVLLDVLISMGSSQQTLWITWVQLQCLGTVINTLLVLALCGISSCSVSVKDRISFAQKSQGVALDGWLEVLCLIVLVSGLFQSQCPFGLLLFGHLGDQLFSNVRQSSGGVDRNVRRRPVGVNNRAALLGLLLLLGGLGLLLRLKRLRVVQTGVLLAHVVEQSGHRSGSNNSRDGHSDFMSLNES</sequence>
<evidence type="ECO:0000313" key="3">
    <source>
        <dbReference type="EMBL" id="KAH3668789.1"/>
    </source>
</evidence>
<keyword evidence="2" id="KW-0472">Membrane</keyword>
<dbReference type="Proteomes" id="UP000769157">
    <property type="component" value="Unassembled WGS sequence"/>
</dbReference>
<proteinExistence type="predicted"/>
<feature type="transmembrane region" description="Helical" evidence="2">
    <location>
        <begin position="950"/>
        <end position="974"/>
    </location>
</feature>
<organism evidence="3 4">
    <name type="scientific">Ogataea philodendri</name>
    <dbReference type="NCBI Taxonomy" id="1378263"/>
    <lineage>
        <taxon>Eukaryota</taxon>
        <taxon>Fungi</taxon>
        <taxon>Dikarya</taxon>
        <taxon>Ascomycota</taxon>
        <taxon>Saccharomycotina</taxon>
        <taxon>Pichiomycetes</taxon>
        <taxon>Pichiales</taxon>
        <taxon>Pichiaceae</taxon>
        <taxon>Ogataea</taxon>
    </lineage>
</organism>
<evidence type="ECO:0000256" key="2">
    <source>
        <dbReference type="SAM" id="Phobius"/>
    </source>
</evidence>
<feature type="transmembrane region" description="Helical" evidence="2">
    <location>
        <begin position="858"/>
        <end position="875"/>
    </location>
</feature>
<feature type="transmembrane region" description="Helical" evidence="2">
    <location>
        <begin position="1057"/>
        <end position="1075"/>
    </location>
</feature>
<evidence type="ECO:0000313" key="4">
    <source>
        <dbReference type="Proteomes" id="UP000769157"/>
    </source>
</evidence>
<gene>
    <name evidence="3" type="ORF">OGAPHI_002544</name>
</gene>
<protein>
    <submittedName>
        <fullName evidence="3">Uncharacterized protein</fullName>
    </submittedName>
</protein>
<reference evidence="3" key="2">
    <citation type="submission" date="2021-01" db="EMBL/GenBank/DDBJ databases">
        <authorList>
            <person name="Schikora-Tamarit M.A."/>
        </authorList>
    </citation>
    <scope>NUCLEOTIDE SEQUENCE</scope>
    <source>
        <strain evidence="3">CBS6075</strain>
    </source>
</reference>
<feature type="transmembrane region" description="Helical" evidence="2">
    <location>
        <begin position="887"/>
        <end position="908"/>
    </location>
</feature>
<comment type="caution">
    <text evidence="3">The sequence shown here is derived from an EMBL/GenBank/DDBJ whole genome shotgun (WGS) entry which is preliminary data.</text>
</comment>
<reference evidence="3" key="1">
    <citation type="journal article" date="2021" name="Open Biol.">
        <title>Shared evolutionary footprints suggest mitochondrial oxidative damage underlies multiple complex I losses in fungi.</title>
        <authorList>
            <person name="Schikora-Tamarit M.A."/>
            <person name="Marcet-Houben M."/>
            <person name="Nosek J."/>
            <person name="Gabaldon T."/>
        </authorList>
    </citation>
    <scope>NUCLEOTIDE SEQUENCE</scope>
    <source>
        <strain evidence="3">CBS6075</strain>
    </source>
</reference>
<keyword evidence="2" id="KW-1133">Transmembrane helix</keyword>